<reference evidence="2 3" key="1">
    <citation type="submission" date="2020-07" db="EMBL/GenBank/DDBJ databases">
        <title>Genomic Encyclopedia of Type Strains, Phase IV (KMG-V): Genome sequencing to study the core and pangenomes of soil and plant-associated prokaryotes.</title>
        <authorList>
            <person name="Whitman W."/>
        </authorList>
    </citation>
    <scope>NUCLEOTIDE SEQUENCE [LARGE SCALE GENOMIC DNA]</scope>
    <source>
        <strain evidence="2 3">RH2WT43</strain>
    </source>
</reference>
<evidence type="ECO:0000313" key="3">
    <source>
        <dbReference type="Proteomes" id="UP000550401"/>
    </source>
</evidence>
<evidence type="ECO:0000256" key="1">
    <source>
        <dbReference type="SAM" id="MobiDB-lite"/>
    </source>
</evidence>
<gene>
    <name evidence="2" type="ORF">FHW12_001876</name>
</gene>
<evidence type="ECO:0000313" key="2">
    <source>
        <dbReference type="EMBL" id="MBA8887662.1"/>
    </source>
</evidence>
<feature type="compositionally biased region" description="Low complexity" evidence="1">
    <location>
        <begin position="46"/>
        <end position="60"/>
    </location>
</feature>
<feature type="compositionally biased region" description="Basic and acidic residues" evidence="1">
    <location>
        <begin position="176"/>
        <end position="186"/>
    </location>
</feature>
<comment type="caution">
    <text evidence="2">The sequence shown here is derived from an EMBL/GenBank/DDBJ whole genome shotgun (WGS) entry which is preliminary data.</text>
</comment>
<name>A0A839F0U4_9GAMM</name>
<feature type="region of interest" description="Disordered" evidence="1">
    <location>
        <begin position="46"/>
        <end position="140"/>
    </location>
</feature>
<organism evidence="2 3">
    <name type="scientific">Dokdonella fugitiva</name>
    <dbReference type="NCBI Taxonomy" id="328517"/>
    <lineage>
        <taxon>Bacteria</taxon>
        <taxon>Pseudomonadati</taxon>
        <taxon>Pseudomonadota</taxon>
        <taxon>Gammaproteobacteria</taxon>
        <taxon>Lysobacterales</taxon>
        <taxon>Rhodanobacteraceae</taxon>
        <taxon>Dokdonella</taxon>
    </lineage>
</organism>
<feature type="compositionally biased region" description="Low complexity" evidence="1">
    <location>
        <begin position="70"/>
        <end position="79"/>
    </location>
</feature>
<dbReference type="EMBL" id="JACGXL010000002">
    <property type="protein sequence ID" value="MBA8887662.1"/>
    <property type="molecule type" value="Genomic_DNA"/>
</dbReference>
<dbReference type="Proteomes" id="UP000550401">
    <property type="component" value="Unassembled WGS sequence"/>
</dbReference>
<sequence>MQRQTVLVVVAVVAAGATALWLWPLRPASSPPAAAAPAPVIAAPSAPAAAPAAPARAVPPRAAPPPAVEAPPAAVEAAKPAPPPVAAPKPETAVAPPTPDDAAPPSTGDVAAPIPAEGDVAGATDGTLETDAGEAEPTPAIDEDHAIDLFAERMAALEQGGDDEADRSDASQQKAFDGRGDGGEDAATRTRELRGHLQAWTAGLSPDHPHAVLLAAVECRDGGCRVLVAEGGVDMSGQAESAGNAAVNSLQESFLALRSADWWQQLQLGEASLSMHAADPAVAPGYVLWTIYIDVVGADGGDAAASPAA</sequence>
<feature type="region of interest" description="Disordered" evidence="1">
    <location>
        <begin position="159"/>
        <end position="186"/>
    </location>
</feature>
<protein>
    <submittedName>
        <fullName evidence="2">Uncharacterized protein</fullName>
    </submittedName>
</protein>
<dbReference type="AlphaFoldDB" id="A0A839F0U4"/>
<keyword evidence="3" id="KW-1185">Reference proteome</keyword>
<dbReference type="RefSeq" id="WP_182530710.1">
    <property type="nucleotide sequence ID" value="NZ_JACGXL010000002.1"/>
</dbReference>
<accession>A0A839F0U4</accession>
<feature type="compositionally biased region" description="Low complexity" evidence="1">
    <location>
        <begin position="88"/>
        <end position="105"/>
    </location>
</feature>
<proteinExistence type="predicted"/>